<organism evidence="2 3">
    <name type="scientific">Pseudonocardia thermophila</name>
    <dbReference type="NCBI Taxonomy" id="1848"/>
    <lineage>
        <taxon>Bacteria</taxon>
        <taxon>Bacillati</taxon>
        <taxon>Actinomycetota</taxon>
        <taxon>Actinomycetes</taxon>
        <taxon>Pseudonocardiales</taxon>
        <taxon>Pseudonocardiaceae</taxon>
        <taxon>Pseudonocardia</taxon>
    </lineage>
</organism>
<dbReference type="Proteomes" id="UP000184363">
    <property type="component" value="Unassembled WGS sequence"/>
</dbReference>
<accession>A0A1M6VJV2</accession>
<gene>
    <name evidence="2" type="ORF">SAMN05443637_112172</name>
</gene>
<evidence type="ECO:0000313" key="3">
    <source>
        <dbReference type="Proteomes" id="UP000184363"/>
    </source>
</evidence>
<dbReference type="RefSeq" id="WP_073458042.1">
    <property type="nucleotide sequence ID" value="NZ_CALGVN010000021.1"/>
</dbReference>
<dbReference type="OrthoDB" id="3576409at2"/>
<sequence length="139" mass="15436">MTDTAQYLTLVFISVVLTVAVGIVLMRAGEPFLLEVFHDRKVTRSLNLLLFVLFLLITLGVLAIISAMRVDTGNSVQTFIVKLGVVLLTLGVAYGISMLVLLRVRAARRAAEIHENVTERLAEREYDRIHRDKGRSSGV</sequence>
<keyword evidence="3" id="KW-1185">Reference proteome</keyword>
<keyword evidence="1" id="KW-0472">Membrane</keyword>
<dbReference type="AlphaFoldDB" id="A0A1M6VJV2"/>
<name>A0A1M6VJV2_PSETH</name>
<feature type="transmembrane region" description="Helical" evidence="1">
    <location>
        <begin position="46"/>
        <end position="67"/>
    </location>
</feature>
<protein>
    <submittedName>
        <fullName evidence="2">Uncharacterized protein</fullName>
    </submittedName>
</protein>
<dbReference type="EMBL" id="FRAP01000012">
    <property type="protein sequence ID" value="SHK81738.1"/>
    <property type="molecule type" value="Genomic_DNA"/>
</dbReference>
<evidence type="ECO:0000313" key="2">
    <source>
        <dbReference type="EMBL" id="SHK81738.1"/>
    </source>
</evidence>
<proteinExistence type="predicted"/>
<keyword evidence="1" id="KW-1133">Transmembrane helix</keyword>
<feature type="transmembrane region" description="Helical" evidence="1">
    <location>
        <begin position="79"/>
        <end position="102"/>
    </location>
</feature>
<evidence type="ECO:0000256" key="1">
    <source>
        <dbReference type="SAM" id="Phobius"/>
    </source>
</evidence>
<dbReference type="STRING" id="1848.SAMN05443637_112172"/>
<keyword evidence="1" id="KW-0812">Transmembrane</keyword>
<feature type="transmembrane region" description="Helical" evidence="1">
    <location>
        <begin position="6"/>
        <end position="25"/>
    </location>
</feature>
<reference evidence="2 3" key="1">
    <citation type="submission" date="2016-11" db="EMBL/GenBank/DDBJ databases">
        <authorList>
            <person name="Jaros S."/>
            <person name="Januszkiewicz K."/>
            <person name="Wedrychowicz H."/>
        </authorList>
    </citation>
    <scope>NUCLEOTIDE SEQUENCE [LARGE SCALE GENOMIC DNA]</scope>
    <source>
        <strain evidence="2 3">DSM 43832</strain>
    </source>
</reference>